<comment type="caution">
    <text evidence="3">The sequence shown here is derived from an EMBL/GenBank/DDBJ whole genome shotgun (WGS) entry which is preliminary data.</text>
</comment>
<comment type="similarity">
    <text evidence="1">Belongs to the bacterial ring-hydroxylating dioxygenase beta subunit family.</text>
</comment>
<dbReference type="RefSeq" id="WP_069320182.1">
    <property type="nucleotide sequence ID" value="NZ_MDDS01000019.1"/>
</dbReference>
<dbReference type="AlphaFoldDB" id="A0A1E3LYF8"/>
<dbReference type="OrthoDB" id="7446267at2"/>
<keyword evidence="2" id="KW-0560">Oxidoreductase</keyword>
<dbReference type="Pfam" id="PF00866">
    <property type="entry name" value="Ring_hydroxyl_B"/>
    <property type="match status" value="1"/>
</dbReference>
<name>A0A1E3LYF8_9SPHN</name>
<dbReference type="EMBL" id="MDDS01000019">
    <property type="protein sequence ID" value="ODP38135.1"/>
    <property type="molecule type" value="Genomic_DNA"/>
</dbReference>
<dbReference type="InterPro" id="IPR000391">
    <property type="entry name" value="Rng_hydr_dOase-bsu"/>
</dbReference>
<dbReference type="CDD" id="cd00667">
    <property type="entry name" value="ring_hydroxylating_dioxygenases_beta"/>
    <property type="match status" value="1"/>
</dbReference>
<accession>A0A1E3LYF8</accession>
<evidence type="ECO:0000313" key="4">
    <source>
        <dbReference type="Proteomes" id="UP000094487"/>
    </source>
</evidence>
<dbReference type="PANTHER" id="PTHR41534">
    <property type="entry name" value="BLR3401 PROTEIN"/>
    <property type="match status" value="1"/>
</dbReference>
<reference evidence="3 4" key="1">
    <citation type="submission" date="2016-08" db="EMBL/GenBank/DDBJ databases">
        <title>Draft genome of the agarase producing Sphingomonas sp. MCT13.</title>
        <authorList>
            <person name="D'Andrea M.M."/>
            <person name="Rossolini G.M."/>
            <person name="Thaller M.C."/>
        </authorList>
    </citation>
    <scope>NUCLEOTIDE SEQUENCE [LARGE SCALE GENOMIC DNA]</scope>
    <source>
        <strain evidence="3 4">MCT13</strain>
    </source>
</reference>
<proteinExistence type="inferred from homology"/>
<evidence type="ECO:0000313" key="3">
    <source>
        <dbReference type="EMBL" id="ODP38135.1"/>
    </source>
</evidence>
<keyword evidence="4" id="KW-1185">Reference proteome</keyword>
<protein>
    <recommendedName>
        <fullName evidence="5">3-phenylpropionate dioxygenase</fullName>
    </recommendedName>
</protein>
<gene>
    <name evidence="3" type="ORF">BFL28_15530</name>
</gene>
<evidence type="ECO:0000256" key="1">
    <source>
        <dbReference type="ARBA" id="ARBA00009570"/>
    </source>
</evidence>
<dbReference type="Gene3D" id="3.10.450.50">
    <property type="match status" value="1"/>
</dbReference>
<dbReference type="NCBIfam" id="NF007479">
    <property type="entry name" value="PRK10069.1"/>
    <property type="match status" value="1"/>
</dbReference>
<dbReference type="Proteomes" id="UP000094487">
    <property type="component" value="Unassembled WGS sequence"/>
</dbReference>
<dbReference type="GO" id="GO:0019380">
    <property type="term" value="P:3-phenylpropionate catabolic process"/>
    <property type="evidence" value="ECO:0007669"/>
    <property type="project" value="TreeGrafter"/>
</dbReference>
<sequence>MENVAFQHSLPALVHEVEQFYFLEADMFDEWRLREWLELLADDVRYFMPMTRNVAHNNRAAQFTRPQQDVAWFDDDKQILVARVEQILSGVHWAEEPLSRISHLVTNVRIHAAEGDTVEAGSRFLIYKNRMQSETDIYVGKRRDVLRRTADGLRIAKRTIWLDQNVLLAKNLTTLF</sequence>
<dbReference type="PANTHER" id="PTHR41534:SF2">
    <property type="entry name" value="3-PHENYLPROPIONATE_CINNAMIC ACID DIOXYGENASE SUBUNIT BETA"/>
    <property type="match status" value="1"/>
</dbReference>
<dbReference type="InterPro" id="IPR032710">
    <property type="entry name" value="NTF2-like_dom_sf"/>
</dbReference>
<evidence type="ECO:0000256" key="2">
    <source>
        <dbReference type="ARBA" id="ARBA00023002"/>
    </source>
</evidence>
<dbReference type="SUPFAM" id="SSF54427">
    <property type="entry name" value="NTF2-like"/>
    <property type="match status" value="1"/>
</dbReference>
<organism evidence="3 4">
    <name type="scientific">Sphingomonas turrisvirgatae</name>
    <dbReference type="NCBI Taxonomy" id="1888892"/>
    <lineage>
        <taxon>Bacteria</taxon>
        <taxon>Pseudomonadati</taxon>
        <taxon>Pseudomonadota</taxon>
        <taxon>Alphaproteobacteria</taxon>
        <taxon>Sphingomonadales</taxon>
        <taxon>Sphingomonadaceae</taxon>
        <taxon>Sphingomonas</taxon>
    </lineage>
</organism>
<dbReference type="STRING" id="1888892.BFL28_15530"/>
<dbReference type="GO" id="GO:0016491">
    <property type="term" value="F:oxidoreductase activity"/>
    <property type="evidence" value="ECO:0007669"/>
    <property type="project" value="UniProtKB-KW"/>
</dbReference>
<evidence type="ECO:0008006" key="5">
    <source>
        <dbReference type="Google" id="ProtNLM"/>
    </source>
</evidence>